<evidence type="ECO:0000313" key="2">
    <source>
        <dbReference type="EMBL" id="KAL2322984.1"/>
    </source>
</evidence>
<dbReference type="AlphaFoldDB" id="A0ABD1LHH8"/>
<feature type="region of interest" description="Disordered" evidence="1">
    <location>
        <begin position="22"/>
        <end position="52"/>
    </location>
</feature>
<reference evidence="2 3" key="1">
    <citation type="submission" date="2024-08" db="EMBL/GenBank/DDBJ databases">
        <title>Insights into the chromosomal genome structure of Flemingia macrophylla.</title>
        <authorList>
            <person name="Ding Y."/>
            <person name="Zhao Y."/>
            <person name="Bi W."/>
            <person name="Wu M."/>
            <person name="Zhao G."/>
            <person name="Gong Y."/>
            <person name="Li W."/>
            <person name="Zhang P."/>
        </authorList>
    </citation>
    <scope>NUCLEOTIDE SEQUENCE [LARGE SCALE GENOMIC DNA]</scope>
    <source>
        <strain evidence="2">DYQJB</strain>
        <tissue evidence="2">Leaf</tissue>
    </source>
</reference>
<evidence type="ECO:0000256" key="1">
    <source>
        <dbReference type="SAM" id="MobiDB-lite"/>
    </source>
</evidence>
<comment type="caution">
    <text evidence="2">The sequence shown here is derived from an EMBL/GenBank/DDBJ whole genome shotgun (WGS) entry which is preliminary data.</text>
</comment>
<keyword evidence="3" id="KW-1185">Reference proteome</keyword>
<dbReference type="Proteomes" id="UP001603857">
    <property type="component" value="Unassembled WGS sequence"/>
</dbReference>
<dbReference type="EMBL" id="JBGMDY010000009">
    <property type="protein sequence ID" value="KAL2322984.1"/>
    <property type="molecule type" value="Genomic_DNA"/>
</dbReference>
<organism evidence="2 3">
    <name type="scientific">Flemingia macrophylla</name>
    <dbReference type="NCBI Taxonomy" id="520843"/>
    <lineage>
        <taxon>Eukaryota</taxon>
        <taxon>Viridiplantae</taxon>
        <taxon>Streptophyta</taxon>
        <taxon>Embryophyta</taxon>
        <taxon>Tracheophyta</taxon>
        <taxon>Spermatophyta</taxon>
        <taxon>Magnoliopsida</taxon>
        <taxon>eudicotyledons</taxon>
        <taxon>Gunneridae</taxon>
        <taxon>Pentapetalae</taxon>
        <taxon>rosids</taxon>
        <taxon>fabids</taxon>
        <taxon>Fabales</taxon>
        <taxon>Fabaceae</taxon>
        <taxon>Papilionoideae</taxon>
        <taxon>50 kb inversion clade</taxon>
        <taxon>NPAAA clade</taxon>
        <taxon>indigoferoid/millettioid clade</taxon>
        <taxon>Phaseoleae</taxon>
        <taxon>Flemingia</taxon>
    </lineage>
</organism>
<evidence type="ECO:0000313" key="3">
    <source>
        <dbReference type="Proteomes" id="UP001603857"/>
    </source>
</evidence>
<accession>A0ABD1LHH8</accession>
<gene>
    <name evidence="2" type="ORF">Fmac_027363</name>
</gene>
<name>A0ABD1LHH8_9FABA</name>
<proteinExistence type="predicted"/>
<sequence length="167" mass="19494">MPTKQVSYRNDKTVLVRVYVEKPRKNRSSSSSIHHQHHIHHRVRREVVHHGSGIKGHDRRAWLLMYSRLLRESARGTSSKPSFSDLLANNPPSQIVPSNKERSGHGEKTSCFGNWKLLIPRFLISSSWSKAKDKEKNKKQKRGTNMLQVWREKSFFPNVFSTKRKRA</sequence>
<feature type="region of interest" description="Disordered" evidence="1">
    <location>
        <begin position="76"/>
        <end position="107"/>
    </location>
</feature>
<protein>
    <submittedName>
        <fullName evidence="2">Uncharacterized protein</fullName>
    </submittedName>
</protein>
<feature type="compositionally biased region" description="Basic residues" evidence="1">
    <location>
        <begin position="34"/>
        <end position="44"/>
    </location>
</feature>